<keyword evidence="3" id="KW-1185">Reference proteome</keyword>
<feature type="region of interest" description="Disordered" evidence="1">
    <location>
        <begin position="113"/>
        <end position="135"/>
    </location>
</feature>
<sequence>MSSIPTSVAAGKSLQAAGPGIALKFQQSKSLQHGSDVLAGQDHHPHKPASSQDASLTKALKEQSKENFCNVLIPSSPPKSPGHPTNSPLEVNVKETKISKSSFYSGGLLLQRLHRTPSPPKSKTVPLSVPMGNLSPKITSPPRFQEISEDHDSPISGHIIKPTHDPSQTSSMDSIDELLLSPSHLNINTQAHEAGTATHSTVLPKVAISDGRSINSNDLKFAQNVKKPISPASTSPSSYDISSQEIKESTMVYIPHPPKKVIQLNLRHLKREFSHDPNNDHVDGVHLKIRPLDLKRSRITCQQTLTPTSKYLSLMQDFFGDGDHCRGEGFKPRVLPEVLETTAGDRGEGVIRETERTFADCSEEVLRETREEPRQRGSAFHEANELMDTSVNALLKNDPVSPPENTSLARVQAARRSNKRKKSTTSRLA</sequence>
<feature type="region of interest" description="Disordered" evidence="1">
    <location>
        <begin position="27"/>
        <end position="87"/>
    </location>
</feature>
<protein>
    <submittedName>
        <fullName evidence="2">Uncharacterized protein</fullName>
    </submittedName>
</protein>
<accession>A0A4Y7Q863</accession>
<feature type="compositionally biased region" description="Basic residues" evidence="1">
    <location>
        <begin position="416"/>
        <end position="429"/>
    </location>
</feature>
<dbReference type="AlphaFoldDB" id="A0A4Y7Q863"/>
<gene>
    <name evidence="2" type="ORF">BD410DRAFT_787655</name>
</gene>
<evidence type="ECO:0000313" key="2">
    <source>
        <dbReference type="EMBL" id="TDL23312.1"/>
    </source>
</evidence>
<dbReference type="Proteomes" id="UP000294933">
    <property type="component" value="Unassembled WGS sequence"/>
</dbReference>
<evidence type="ECO:0000313" key="3">
    <source>
        <dbReference type="Proteomes" id="UP000294933"/>
    </source>
</evidence>
<dbReference type="EMBL" id="ML170171">
    <property type="protein sequence ID" value="TDL23312.1"/>
    <property type="molecule type" value="Genomic_DNA"/>
</dbReference>
<dbReference type="VEuPathDB" id="FungiDB:BD410DRAFT_787655"/>
<proteinExistence type="predicted"/>
<name>A0A4Y7Q863_9AGAM</name>
<evidence type="ECO:0000256" key="1">
    <source>
        <dbReference type="SAM" id="MobiDB-lite"/>
    </source>
</evidence>
<organism evidence="2 3">
    <name type="scientific">Rickenella mellea</name>
    <dbReference type="NCBI Taxonomy" id="50990"/>
    <lineage>
        <taxon>Eukaryota</taxon>
        <taxon>Fungi</taxon>
        <taxon>Dikarya</taxon>
        <taxon>Basidiomycota</taxon>
        <taxon>Agaricomycotina</taxon>
        <taxon>Agaricomycetes</taxon>
        <taxon>Hymenochaetales</taxon>
        <taxon>Rickenellaceae</taxon>
        <taxon>Rickenella</taxon>
    </lineage>
</organism>
<feature type="region of interest" description="Disordered" evidence="1">
    <location>
        <begin position="395"/>
        <end position="429"/>
    </location>
</feature>
<reference evidence="2 3" key="1">
    <citation type="submission" date="2018-06" db="EMBL/GenBank/DDBJ databases">
        <title>A transcriptomic atlas of mushroom development highlights an independent origin of complex multicellularity.</title>
        <authorList>
            <consortium name="DOE Joint Genome Institute"/>
            <person name="Krizsan K."/>
            <person name="Almasi E."/>
            <person name="Merenyi Z."/>
            <person name="Sahu N."/>
            <person name="Viragh M."/>
            <person name="Koszo T."/>
            <person name="Mondo S."/>
            <person name="Kiss B."/>
            <person name="Balint B."/>
            <person name="Kues U."/>
            <person name="Barry K."/>
            <person name="Hegedus J.C."/>
            <person name="Henrissat B."/>
            <person name="Johnson J."/>
            <person name="Lipzen A."/>
            <person name="Ohm R."/>
            <person name="Nagy I."/>
            <person name="Pangilinan J."/>
            <person name="Yan J."/>
            <person name="Xiong Y."/>
            <person name="Grigoriev I.V."/>
            <person name="Hibbett D.S."/>
            <person name="Nagy L.G."/>
        </authorList>
    </citation>
    <scope>NUCLEOTIDE SEQUENCE [LARGE SCALE GENOMIC DNA]</scope>
    <source>
        <strain evidence="2 3">SZMC22713</strain>
    </source>
</reference>